<organism evidence="1">
    <name type="scientific">uncultured Caudovirales phage</name>
    <dbReference type="NCBI Taxonomy" id="2100421"/>
    <lineage>
        <taxon>Viruses</taxon>
        <taxon>Duplodnaviria</taxon>
        <taxon>Heunggongvirae</taxon>
        <taxon>Uroviricota</taxon>
        <taxon>Caudoviricetes</taxon>
        <taxon>Peduoviridae</taxon>
        <taxon>Maltschvirus</taxon>
        <taxon>Maltschvirus maltsch</taxon>
    </lineage>
</organism>
<accession>A0A6J7WA55</accession>
<gene>
    <name evidence="1" type="ORF">UFOVP149_45</name>
</gene>
<sequence length="57" mass="6493">MLKRDKVDLDLTSEDMNTLWGSVHATRDTSTTVKVDKATLTRLLMDHSKLLNVVLKH</sequence>
<dbReference type="EMBL" id="LR798198">
    <property type="protein sequence ID" value="CAB5156046.1"/>
    <property type="molecule type" value="Genomic_DNA"/>
</dbReference>
<proteinExistence type="predicted"/>
<evidence type="ECO:0000313" key="1">
    <source>
        <dbReference type="EMBL" id="CAB5156046.1"/>
    </source>
</evidence>
<protein>
    <submittedName>
        <fullName evidence="1">Uncharacterized protein</fullName>
    </submittedName>
</protein>
<name>A0A6J7WA55_9CAUD</name>
<reference evidence="1" key="1">
    <citation type="submission" date="2020-05" db="EMBL/GenBank/DDBJ databases">
        <authorList>
            <person name="Chiriac C."/>
            <person name="Salcher M."/>
            <person name="Ghai R."/>
            <person name="Kavagutti S V."/>
        </authorList>
    </citation>
    <scope>NUCLEOTIDE SEQUENCE</scope>
</reference>